<keyword evidence="4" id="KW-0551">Lipid droplet</keyword>
<comment type="subcellular location">
    <subcellularLocation>
        <location evidence="1">Lipid droplet</location>
    </subcellularLocation>
</comment>
<evidence type="ECO:0000256" key="3">
    <source>
        <dbReference type="ARBA" id="ARBA00019242"/>
    </source>
</evidence>
<evidence type="ECO:0000256" key="9">
    <source>
        <dbReference type="SAM" id="Phobius"/>
    </source>
</evidence>
<keyword evidence="5" id="KW-0378">Hydrolase</keyword>
<dbReference type="GO" id="GO:0005811">
    <property type="term" value="C:lipid droplet"/>
    <property type="evidence" value="ECO:0007669"/>
    <property type="project" value="UniProtKB-SubCell"/>
</dbReference>
<dbReference type="EMBL" id="VXIV02003311">
    <property type="protein sequence ID" value="KAF6018432.1"/>
    <property type="molecule type" value="Genomic_DNA"/>
</dbReference>
<keyword evidence="9" id="KW-0472">Membrane</keyword>
<evidence type="ECO:0000313" key="11">
    <source>
        <dbReference type="Proteomes" id="UP000593567"/>
    </source>
</evidence>
<evidence type="ECO:0000313" key="10">
    <source>
        <dbReference type="EMBL" id="KAF6018432.1"/>
    </source>
</evidence>
<evidence type="ECO:0000256" key="8">
    <source>
        <dbReference type="ARBA" id="ARBA00049527"/>
    </source>
</evidence>
<dbReference type="GO" id="GO:0004771">
    <property type="term" value="F:sterol ester esterase activity"/>
    <property type="evidence" value="ECO:0007669"/>
    <property type="project" value="UniProtKB-EC"/>
</dbReference>
<evidence type="ECO:0000256" key="1">
    <source>
        <dbReference type="ARBA" id="ARBA00004502"/>
    </source>
</evidence>
<evidence type="ECO:0000256" key="6">
    <source>
        <dbReference type="ARBA" id="ARBA00031924"/>
    </source>
</evidence>
<keyword evidence="11" id="KW-1185">Reference proteome</keyword>
<dbReference type="PANTHER" id="PTHR13390:SF0">
    <property type="entry name" value="LIPID DROPLET-ASSOCIATED HYDROLASE"/>
    <property type="match status" value="1"/>
</dbReference>
<evidence type="ECO:0000256" key="7">
    <source>
        <dbReference type="ARBA" id="ARBA00039150"/>
    </source>
</evidence>
<dbReference type="SUPFAM" id="SSF53474">
    <property type="entry name" value="alpha/beta-Hydrolases"/>
    <property type="match status" value="1"/>
</dbReference>
<feature type="transmembrane region" description="Helical" evidence="9">
    <location>
        <begin position="201"/>
        <end position="219"/>
    </location>
</feature>
<dbReference type="Proteomes" id="UP000593567">
    <property type="component" value="Unassembled WGS sequence"/>
</dbReference>
<dbReference type="Pfam" id="PF10230">
    <property type="entry name" value="LIDHydrolase"/>
    <property type="match status" value="1"/>
</dbReference>
<keyword evidence="9" id="KW-0812">Transmembrane</keyword>
<keyword evidence="9" id="KW-1133">Transmembrane helix</keyword>
<dbReference type="AlphaFoldDB" id="A0A7J7IWY4"/>
<organism evidence="10 11">
    <name type="scientific">Bugula neritina</name>
    <name type="common">Brown bryozoan</name>
    <name type="synonym">Sertularia neritina</name>
    <dbReference type="NCBI Taxonomy" id="10212"/>
    <lineage>
        <taxon>Eukaryota</taxon>
        <taxon>Metazoa</taxon>
        <taxon>Spiralia</taxon>
        <taxon>Lophotrochozoa</taxon>
        <taxon>Bryozoa</taxon>
        <taxon>Gymnolaemata</taxon>
        <taxon>Cheilostomatida</taxon>
        <taxon>Flustrina</taxon>
        <taxon>Buguloidea</taxon>
        <taxon>Bugulidae</taxon>
        <taxon>Bugula</taxon>
    </lineage>
</organism>
<comment type="similarity">
    <text evidence="2">Belongs to the AB hydrolase superfamily. LDAH family.</text>
</comment>
<comment type="catalytic activity">
    <reaction evidence="8">
        <text>a cholesterol ester + H2O = cholesterol + a fatty acid + H(+)</text>
        <dbReference type="Rhea" id="RHEA:36403"/>
        <dbReference type="ChEBI" id="CHEBI:15377"/>
        <dbReference type="ChEBI" id="CHEBI:15378"/>
        <dbReference type="ChEBI" id="CHEBI:16113"/>
        <dbReference type="ChEBI" id="CHEBI:17002"/>
        <dbReference type="ChEBI" id="CHEBI:28868"/>
        <dbReference type="EC" id="3.1.1.13"/>
    </reaction>
    <physiologicalReaction direction="left-to-right" evidence="8">
        <dbReference type="Rhea" id="RHEA:36404"/>
    </physiologicalReaction>
</comment>
<dbReference type="PANTHER" id="PTHR13390">
    <property type="entry name" value="LIPASE"/>
    <property type="match status" value="1"/>
</dbReference>
<dbReference type="InterPro" id="IPR029058">
    <property type="entry name" value="AB_hydrolase_fold"/>
</dbReference>
<dbReference type="EC" id="3.1.1.13" evidence="7"/>
<dbReference type="InterPro" id="IPR019363">
    <property type="entry name" value="LDAH"/>
</dbReference>
<sequence>MQKQKDTDCHIHNDSVISLRSASFCYSYLVIRSSETRAMEAEVEGVHEYPLIHSIHTHIIKYGSIDEQRRLVLVIPGNPGAVEFYDEFMKTLHFSSKWPVWGLSHAGHSIVPRRVGWKNPDQSVFTVTGQIEHKLSFINRFVPDDVKIVLIGHSIGAHVVLEMLDILPSERVLEGMLLFPTIEKMAQSPQGRWLTPLLRNMKWLFMLIAAFLWLLPYTMKCRMIDYVFDRRGRRFPGTIAPCIKQGAHSAIDPYCLSNTLHMANLEMQEVDEINEGLVRKHIDKTRYYYGATDHWCPKQHYYDMKERFPDHDKIELCSDGFRHAFIIDASRPMAAKVSEWLKLL</sequence>
<dbReference type="Gene3D" id="3.40.50.1820">
    <property type="entry name" value="alpha/beta hydrolase"/>
    <property type="match status" value="1"/>
</dbReference>
<dbReference type="OrthoDB" id="448051at2759"/>
<evidence type="ECO:0000256" key="4">
    <source>
        <dbReference type="ARBA" id="ARBA00022677"/>
    </source>
</evidence>
<dbReference type="GO" id="GO:0019915">
    <property type="term" value="P:lipid storage"/>
    <property type="evidence" value="ECO:0007669"/>
    <property type="project" value="InterPro"/>
</dbReference>
<evidence type="ECO:0000256" key="2">
    <source>
        <dbReference type="ARBA" id="ARBA00008300"/>
    </source>
</evidence>
<name>A0A7J7IWY4_BUGNE</name>
<reference evidence="10" key="1">
    <citation type="submission" date="2020-06" db="EMBL/GenBank/DDBJ databases">
        <title>Draft genome of Bugula neritina, a colonial animal packing powerful symbionts and potential medicines.</title>
        <authorList>
            <person name="Rayko M."/>
        </authorList>
    </citation>
    <scope>NUCLEOTIDE SEQUENCE [LARGE SCALE GENOMIC DNA]</scope>
    <source>
        <strain evidence="10">Kwan_BN1</strain>
    </source>
</reference>
<protein>
    <recommendedName>
        <fullName evidence="3">Lipid droplet-associated hydrolase</fullName>
        <ecNumber evidence="7">3.1.1.13</ecNumber>
    </recommendedName>
    <alternativeName>
        <fullName evidence="6">Lipid droplet-associated serine hydrolase</fullName>
    </alternativeName>
</protein>
<evidence type="ECO:0000256" key="5">
    <source>
        <dbReference type="ARBA" id="ARBA00022801"/>
    </source>
</evidence>
<gene>
    <name evidence="10" type="ORF">EB796_023288</name>
</gene>
<accession>A0A7J7IWY4</accession>
<comment type="caution">
    <text evidence="10">The sequence shown here is derived from an EMBL/GenBank/DDBJ whole genome shotgun (WGS) entry which is preliminary data.</text>
</comment>
<proteinExistence type="inferred from homology"/>